<organism evidence="5 6">
    <name type="scientific">Paenibacillus herberti</name>
    <dbReference type="NCBI Taxonomy" id="1619309"/>
    <lineage>
        <taxon>Bacteria</taxon>
        <taxon>Bacillati</taxon>
        <taxon>Bacillota</taxon>
        <taxon>Bacilli</taxon>
        <taxon>Bacillales</taxon>
        <taxon>Paenibacillaceae</taxon>
        <taxon>Paenibacillus</taxon>
    </lineage>
</organism>
<dbReference type="PRINTS" id="PR01657">
    <property type="entry name" value="MCMFAMILY"/>
</dbReference>
<sequence>MSYSKFTSASVQGVDGCAIAVEVDLASGLPQIHIVGLPDPSVRESVERVRAALRNCGFQFPMQRITVNLAPADIRKEGTAYDLAIAAAILTASGQLEERHFKDMLVIGELALSGELRKVPGVLPMVEEARRLGMTEVLLPAGNAAEASLIGGMKVYAAQSLTQLAACCRGEIGWRDMLWHSGLEGAKSSDSVLDAAGPNPPLFNEVQLDYVEVLGQHGAKRALAIAAAGRHNLLMSGPPGTGKTMLIRRLPGILPPMTVQESLEVTKIFSVAGKLPRLDTLITQRPFRAPHHTISAGGLVGGGSIPRPGEVTLAHRGVLFLDELPEFPRSVLEVLRQPLEDREVTLARARAVFRFPASFQLAASMNPCPCGYFGAAHTTQGQPECSCSQSAIDRYRSRISGPMLDRIDLLIEVQRPVSLDSAKAGMSTADMQQLVQRAVGAQQERRPVTGVLWNSELSGGSLRRAARLKPESALLLQQAFDGLGISLRAHDRILKLSRTIADMEGCSAIETSHVAEAIQYRRLPGWN</sequence>
<keyword evidence="6" id="KW-1185">Reference proteome</keyword>
<dbReference type="InterPro" id="IPR004482">
    <property type="entry name" value="Mg_chelat-rel"/>
</dbReference>
<feature type="domain" description="AAA+ ATPase" evidence="4">
    <location>
        <begin position="229"/>
        <end position="417"/>
    </location>
</feature>
<keyword evidence="2" id="KW-0547">Nucleotide-binding</keyword>
<dbReference type="EMBL" id="NMUQ01000001">
    <property type="protein sequence ID" value="OXM17475.1"/>
    <property type="molecule type" value="Genomic_DNA"/>
</dbReference>
<dbReference type="SUPFAM" id="SSF52540">
    <property type="entry name" value="P-loop containing nucleoside triphosphate hydrolases"/>
    <property type="match status" value="1"/>
</dbReference>
<dbReference type="InterPro" id="IPR025158">
    <property type="entry name" value="Mg_chelat-rel_C"/>
</dbReference>
<dbReference type="InterPro" id="IPR045006">
    <property type="entry name" value="CHLI-like"/>
</dbReference>
<dbReference type="NCBIfam" id="TIGR00368">
    <property type="entry name" value="YifB family Mg chelatase-like AAA ATPase"/>
    <property type="match status" value="1"/>
</dbReference>
<evidence type="ECO:0000256" key="1">
    <source>
        <dbReference type="ARBA" id="ARBA00006354"/>
    </source>
</evidence>
<comment type="similarity">
    <text evidence="1">Belongs to the Mg-chelatase subunits D/I family. ComM subfamily.</text>
</comment>
<dbReference type="GO" id="GO:0003677">
    <property type="term" value="F:DNA binding"/>
    <property type="evidence" value="ECO:0007669"/>
    <property type="project" value="InterPro"/>
</dbReference>
<dbReference type="OrthoDB" id="9813147at2"/>
<dbReference type="InterPro" id="IPR027417">
    <property type="entry name" value="P-loop_NTPase"/>
</dbReference>
<evidence type="ECO:0000313" key="6">
    <source>
        <dbReference type="Proteomes" id="UP000215145"/>
    </source>
</evidence>
<dbReference type="PANTHER" id="PTHR32039:SF7">
    <property type="entry name" value="COMPETENCE PROTEIN COMM"/>
    <property type="match status" value="1"/>
</dbReference>
<evidence type="ECO:0000259" key="4">
    <source>
        <dbReference type="SMART" id="SM00382"/>
    </source>
</evidence>
<dbReference type="SUPFAM" id="SSF54211">
    <property type="entry name" value="Ribosomal protein S5 domain 2-like"/>
    <property type="match status" value="1"/>
</dbReference>
<accession>A0A229P6B7</accession>
<evidence type="ECO:0000313" key="5">
    <source>
        <dbReference type="EMBL" id="OXM17475.1"/>
    </source>
</evidence>
<evidence type="ECO:0000256" key="2">
    <source>
        <dbReference type="ARBA" id="ARBA00022741"/>
    </source>
</evidence>
<evidence type="ECO:0000256" key="3">
    <source>
        <dbReference type="ARBA" id="ARBA00022840"/>
    </source>
</evidence>
<name>A0A229P6B7_9BACL</name>
<dbReference type="AlphaFoldDB" id="A0A229P6B7"/>
<dbReference type="InterPro" id="IPR020568">
    <property type="entry name" value="Ribosomal_Su5_D2-typ_SF"/>
</dbReference>
<dbReference type="InterPro" id="IPR000523">
    <property type="entry name" value="Mg_chelatse_chII-like_cat_dom"/>
</dbReference>
<gene>
    <name evidence="5" type="ORF">CGZ75_04505</name>
</gene>
<dbReference type="Pfam" id="PF13541">
    <property type="entry name" value="ChlI"/>
    <property type="match status" value="1"/>
</dbReference>
<reference evidence="5 6" key="1">
    <citation type="submission" date="2017-07" db="EMBL/GenBank/DDBJ databases">
        <title>Paenibacillus herberti R33 genome sequencing and assembly.</title>
        <authorList>
            <person name="Su W."/>
        </authorList>
    </citation>
    <scope>NUCLEOTIDE SEQUENCE [LARGE SCALE GENOMIC DNA]</scope>
    <source>
        <strain evidence="5 6">R33</strain>
    </source>
</reference>
<comment type="caution">
    <text evidence="5">The sequence shown here is derived from an EMBL/GenBank/DDBJ whole genome shotgun (WGS) entry which is preliminary data.</text>
</comment>
<dbReference type="InterPro" id="IPR014721">
    <property type="entry name" value="Ribsml_uS5_D2-typ_fold_subgr"/>
</dbReference>
<dbReference type="Proteomes" id="UP000215145">
    <property type="component" value="Unassembled WGS sequence"/>
</dbReference>
<dbReference type="PANTHER" id="PTHR32039">
    <property type="entry name" value="MAGNESIUM-CHELATASE SUBUNIT CHLI"/>
    <property type="match status" value="1"/>
</dbReference>
<dbReference type="GO" id="GO:0005524">
    <property type="term" value="F:ATP binding"/>
    <property type="evidence" value="ECO:0007669"/>
    <property type="project" value="UniProtKB-KW"/>
</dbReference>
<dbReference type="Gene3D" id="3.30.230.10">
    <property type="match status" value="1"/>
</dbReference>
<dbReference type="SMART" id="SM00382">
    <property type="entry name" value="AAA"/>
    <property type="match status" value="1"/>
</dbReference>
<dbReference type="InterPro" id="IPR001208">
    <property type="entry name" value="MCM_dom"/>
</dbReference>
<dbReference type="Pfam" id="PF13335">
    <property type="entry name" value="Mg_chelatase_C"/>
    <property type="match status" value="1"/>
</dbReference>
<keyword evidence="3" id="KW-0067">ATP-binding</keyword>
<dbReference type="Gene3D" id="3.40.50.300">
    <property type="entry name" value="P-loop containing nucleotide triphosphate hydrolases"/>
    <property type="match status" value="1"/>
</dbReference>
<proteinExistence type="inferred from homology"/>
<dbReference type="InterPro" id="IPR003593">
    <property type="entry name" value="AAA+_ATPase"/>
</dbReference>
<protein>
    <submittedName>
        <fullName evidence="5">Fis family transcriptional regulator</fullName>
    </submittedName>
</protein>
<dbReference type="Pfam" id="PF01078">
    <property type="entry name" value="Mg_chelatase"/>
    <property type="match status" value="1"/>
</dbReference>